<comment type="pathway">
    <text evidence="1">Antibiotic biosynthesis.</text>
</comment>
<feature type="active site" description="Proton acceptor; for dehydratase activity" evidence="4">
    <location>
        <position position="200"/>
    </location>
</feature>
<accession>A0ABW6HH05</accession>
<keyword evidence="3" id="KW-0511">Multifunctional enzyme</keyword>
<proteinExistence type="predicted"/>
<dbReference type="Gene3D" id="3.10.129.110">
    <property type="entry name" value="Polyketide synthase dehydratase"/>
    <property type="match status" value="1"/>
</dbReference>
<feature type="domain" description="PKS/mFAS DH" evidence="5">
    <location>
        <begin position="168"/>
        <end position="406"/>
    </location>
</feature>
<dbReference type="SMART" id="SM00827">
    <property type="entry name" value="PKS_AT"/>
    <property type="match status" value="1"/>
</dbReference>
<dbReference type="RefSeq" id="WP_381843582.1">
    <property type="nucleotide sequence ID" value="NZ_JBHYTS010000164.1"/>
</dbReference>
<dbReference type="EMBL" id="JBHYTS010000164">
    <property type="protein sequence ID" value="MFE1755942.1"/>
    <property type="molecule type" value="Genomic_DNA"/>
</dbReference>
<feature type="region of interest" description="N-terminal hotdog fold" evidence="4">
    <location>
        <begin position="168"/>
        <end position="289"/>
    </location>
</feature>
<name>A0ABW6HH05_9ACTN</name>
<dbReference type="PROSITE" id="PS52019">
    <property type="entry name" value="PKS_MFAS_DH"/>
    <property type="match status" value="1"/>
</dbReference>
<evidence type="ECO:0000256" key="3">
    <source>
        <dbReference type="ARBA" id="ARBA00023268"/>
    </source>
</evidence>
<dbReference type="Pfam" id="PF00698">
    <property type="entry name" value="Acyl_transf_1"/>
    <property type="match status" value="1"/>
</dbReference>
<dbReference type="InterPro" id="IPR049900">
    <property type="entry name" value="PKS_mFAS_DH"/>
</dbReference>
<evidence type="ECO:0000313" key="7">
    <source>
        <dbReference type="Proteomes" id="UP001599756"/>
    </source>
</evidence>
<feature type="active site" description="Proton donor; for dehydratase activity" evidence="4">
    <location>
        <position position="360"/>
    </location>
</feature>
<reference evidence="6 7" key="1">
    <citation type="submission" date="2024-09" db="EMBL/GenBank/DDBJ databases">
        <title>The Natural Products Discovery Center: Release of the First 8490 Sequenced Strains for Exploring Actinobacteria Biosynthetic Diversity.</title>
        <authorList>
            <person name="Kalkreuter E."/>
            <person name="Kautsar S.A."/>
            <person name="Yang D."/>
            <person name="Bader C.D."/>
            <person name="Teijaro C.N."/>
            <person name="Fluegel L."/>
            <person name="Davis C.M."/>
            <person name="Simpson J.R."/>
            <person name="Lauterbach L."/>
            <person name="Steele A.D."/>
            <person name="Gui C."/>
            <person name="Meng S."/>
            <person name="Li G."/>
            <person name="Viehrig K."/>
            <person name="Ye F."/>
            <person name="Su P."/>
            <person name="Kiefer A.F."/>
            <person name="Nichols A."/>
            <person name="Cepeda A.J."/>
            <person name="Yan W."/>
            <person name="Fan B."/>
            <person name="Jiang Y."/>
            <person name="Adhikari A."/>
            <person name="Zheng C.-J."/>
            <person name="Schuster L."/>
            <person name="Cowan T.M."/>
            <person name="Smanski M.J."/>
            <person name="Chevrette M.G."/>
            <person name="De Carvalho L.P.S."/>
            <person name="Shen B."/>
        </authorList>
    </citation>
    <scope>NUCLEOTIDE SEQUENCE [LARGE SCALE GENOMIC DNA]</scope>
    <source>
        <strain evidence="6 7">NPDC059500</strain>
    </source>
</reference>
<keyword evidence="7" id="KW-1185">Reference proteome</keyword>
<gene>
    <name evidence="6" type="ORF">ACFW88_36370</name>
</gene>
<organism evidence="6 7">
    <name type="scientific">Streptomyces anandii</name>
    <dbReference type="NCBI Taxonomy" id="285454"/>
    <lineage>
        <taxon>Bacteria</taxon>
        <taxon>Bacillati</taxon>
        <taxon>Actinomycetota</taxon>
        <taxon>Actinomycetes</taxon>
        <taxon>Kitasatosporales</taxon>
        <taxon>Streptomycetaceae</taxon>
        <taxon>Streptomyces</taxon>
    </lineage>
</organism>
<keyword evidence="2" id="KW-0808">Transferase</keyword>
<evidence type="ECO:0000256" key="4">
    <source>
        <dbReference type="PROSITE-ProRule" id="PRU01363"/>
    </source>
</evidence>
<dbReference type="InterPro" id="IPR001227">
    <property type="entry name" value="Ac_transferase_dom_sf"/>
</dbReference>
<protein>
    <submittedName>
        <fullName evidence="6">Polyketide synthase dehydratase domain-containing protein</fullName>
    </submittedName>
</protein>
<evidence type="ECO:0000313" key="6">
    <source>
        <dbReference type="EMBL" id="MFE1755942.1"/>
    </source>
</evidence>
<dbReference type="InterPro" id="IPR016035">
    <property type="entry name" value="Acyl_Trfase/lysoPLipase"/>
</dbReference>
<dbReference type="Gene3D" id="3.40.366.10">
    <property type="entry name" value="Malonyl-Coenzyme A Acyl Carrier Protein, domain 2"/>
    <property type="match status" value="1"/>
</dbReference>
<dbReference type="InterPro" id="IPR014043">
    <property type="entry name" value="Acyl_transferase_dom"/>
</dbReference>
<feature type="non-terminal residue" evidence="6">
    <location>
        <position position="406"/>
    </location>
</feature>
<dbReference type="PANTHER" id="PTHR43775:SF51">
    <property type="entry name" value="INACTIVE PHENOLPHTHIOCEROL SYNTHESIS POLYKETIDE SYNTHASE TYPE I PKS1-RELATED"/>
    <property type="match status" value="1"/>
</dbReference>
<dbReference type="PANTHER" id="PTHR43775">
    <property type="entry name" value="FATTY ACID SYNTHASE"/>
    <property type="match status" value="1"/>
</dbReference>
<dbReference type="InterPro" id="IPR042104">
    <property type="entry name" value="PKS_dehydratase_sf"/>
</dbReference>
<comment type="caution">
    <text evidence="6">The sequence shown here is derived from an EMBL/GenBank/DDBJ whole genome shotgun (WGS) entry which is preliminary data.</text>
</comment>
<dbReference type="Pfam" id="PF21089">
    <property type="entry name" value="PKS_DH_N"/>
    <property type="match status" value="1"/>
</dbReference>
<feature type="region of interest" description="C-terminal hotdog fold" evidence="4">
    <location>
        <begin position="301"/>
        <end position="406"/>
    </location>
</feature>
<dbReference type="InterPro" id="IPR050091">
    <property type="entry name" value="PKS_NRPS_Biosynth_Enz"/>
</dbReference>
<dbReference type="Pfam" id="PF14765">
    <property type="entry name" value="PS-DH"/>
    <property type="match status" value="1"/>
</dbReference>
<evidence type="ECO:0000259" key="5">
    <source>
        <dbReference type="PROSITE" id="PS52019"/>
    </source>
</evidence>
<evidence type="ECO:0000256" key="2">
    <source>
        <dbReference type="ARBA" id="ARBA00022679"/>
    </source>
</evidence>
<dbReference type="InterPro" id="IPR049551">
    <property type="entry name" value="PKS_DH_C"/>
</dbReference>
<dbReference type="SMART" id="SM00826">
    <property type="entry name" value="PKS_DH"/>
    <property type="match status" value="1"/>
</dbReference>
<dbReference type="InterPro" id="IPR049552">
    <property type="entry name" value="PKS_DH_N"/>
</dbReference>
<evidence type="ECO:0000256" key="1">
    <source>
        <dbReference type="ARBA" id="ARBA00004792"/>
    </source>
</evidence>
<dbReference type="SUPFAM" id="SSF52151">
    <property type="entry name" value="FabD/lysophospholipase-like"/>
    <property type="match status" value="1"/>
</dbReference>
<dbReference type="Gene3D" id="3.30.70.3290">
    <property type="match status" value="1"/>
</dbReference>
<sequence>MHVSHAFHSAHMDSALEEFARVAAQVTAHAPRVPVISNVTGRIASAEELADPAYWVSQLRGTVRFAAGVAQARELGGTVFVELGPDAVLATLVPDEAVAIPLQRTGQTHAFHLGLATAHCHGLPVTWPTASTTLADLPTYAFQHERFWLHAASGAGDVVSLGQAPAGHGLLGAAVALAEDGMTVFTGRISLSTHPWLADHAVGGSVLVPGTAFVELALHAGDYVGCGLLEDLTIEAPLVLGERSSVMVQVSVGEADEGGRRGVRVFARSGEGAWTRHATGALSPALPVPETAEAVWPPSGAVPVELAGLYERLAERGYLYGPLFRGLSSVWRDGEEWFAEVVLPEGAEVSGYGIHPALLDAALHTLAAASGGAVDEVRLPFNFAGVGLYATGATAVRVRLAPVDES</sequence>
<dbReference type="Proteomes" id="UP001599756">
    <property type="component" value="Unassembled WGS sequence"/>
</dbReference>
<dbReference type="InterPro" id="IPR020807">
    <property type="entry name" value="PKS_DH"/>
</dbReference>